<dbReference type="EMBL" id="LSSM01001955">
    <property type="protein sequence ID" value="OMJ23829.1"/>
    <property type="molecule type" value="Genomic_DNA"/>
</dbReference>
<dbReference type="Proteomes" id="UP000187429">
    <property type="component" value="Unassembled WGS sequence"/>
</dbReference>
<protein>
    <submittedName>
        <fullName evidence="1">Uncharacterized protein</fullName>
    </submittedName>
</protein>
<keyword evidence="2" id="KW-1185">Reference proteome</keyword>
<name>A0A1R1YA61_9FUNG</name>
<accession>A0A1R1YA61</accession>
<comment type="caution">
    <text evidence="1">The sequence shown here is derived from an EMBL/GenBank/DDBJ whole genome shotgun (WGS) entry which is preliminary data.</text>
</comment>
<evidence type="ECO:0000313" key="2">
    <source>
        <dbReference type="Proteomes" id="UP000187429"/>
    </source>
</evidence>
<organism evidence="1 2">
    <name type="scientific">Smittium culicis</name>
    <dbReference type="NCBI Taxonomy" id="133412"/>
    <lineage>
        <taxon>Eukaryota</taxon>
        <taxon>Fungi</taxon>
        <taxon>Fungi incertae sedis</taxon>
        <taxon>Zoopagomycota</taxon>
        <taxon>Kickxellomycotina</taxon>
        <taxon>Harpellomycetes</taxon>
        <taxon>Harpellales</taxon>
        <taxon>Legeriomycetaceae</taxon>
        <taxon>Smittium</taxon>
    </lineage>
</organism>
<dbReference type="AlphaFoldDB" id="A0A1R1YA61"/>
<gene>
    <name evidence="1" type="ORF">AYI69_g4851</name>
</gene>
<proteinExistence type="predicted"/>
<sequence>MEQESVTQAPMEQYQLKLVKYMAQKLLREMYCVPEPVDPHVSTTVPVTYLTVYPELIEALSSIEDDFISPLTEEERKIAINYCPKTSSMK</sequence>
<reference evidence="2" key="1">
    <citation type="submission" date="2017-01" db="EMBL/GenBank/DDBJ databases">
        <authorList>
            <person name="Wang Y."/>
            <person name="White M."/>
            <person name="Kvist S."/>
            <person name="Moncalvo J.-M."/>
        </authorList>
    </citation>
    <scope>NUCLEOTIDE SEQUENCE [LARGE SCALE GENOMIC DNA]</scope>
    <source>
        <strain evidence="2">ID-206-W2</strain>
    </source>
</reference>
<evidence type="ECO:0000313" key="1">
    <source>
        <dbReference type="EMBL" id="OMJ23829.1"/>
    </source>
</evidence>